<organism evidence="1 2">
    <name type="scientific">Ectopseudomonas toyotomiensis</name>
    <dbReference type="NCBI Taxonomy" id="554344"/>
    <lineage>
        <taxon>Bacteria</taxon>
        <taxon>Pseudomonadati</taxon>
        <taxon>Pseudomonadota</taxon>
        <taxon>Gammaproteobacteria</taxon>
        <taxon>Pseudomonadales</taxon>
        <taxon>Pseudomonadaceae</taxon>
        <taxon>Ectopseudomonas</taxon>
    </lineage>
</organism>
<comment type="caution">
    <text evidence="1">The sequence shown here is derived from an EMBL/GenBank/DDBJ whole genome shotgun (WGS) entry which is preliminary data.</text>
</comment>
<sequence>MPSLRILTWNSTGEDAVKVVTLANEAGSHAAHGTNPEIDVFLIQEAQQKPGGAISNYLTGLPNYTIHHIQEKLGGGGQGYICATRDASVTVTTALTLWNYAADPGFIAWAGHKALQPSSWTPPARTPAYTLLQVGATNILLITWHAPLGVSLLPIIVGSMSGGALLDAYLALDQSGLLNNPLLAVGLVPDLIVIAGDMNAKPAALGQNYHGYTPLDAFSGVANKLDHIMATSPTHIPFNFTEDHSVGTTSVHDILCALMNW</sequence>
<protein>
    <recommendedName>
        <fullName evidence="3">Endonuclease/exonuclease/phosphatase domain-containing protein</fullName>
    </recommendedName>
</protein>
<reference evidence="1" key="1">
    <citation type="submission" date="2022-09" db="EMBL/GenBank/DDBJ databases">
        <title>Intensive care unit water sources are persistently colonized with multi-drug resistant bacteria and are the site of extensive horizontal gene transfer of antibiotic resistance genes.</title>
        <authorList>
            <person name="Diorio-Toth L."/>
        </authorList>
    </citation>
    <scope>NUCLEOTIDE SEQUENCE</scope>
    <source>
        <strain evidence="1">GD03863</strain>
    </source>
</reference>
<evidence type="ECO:0000313" key="2">
    <source>
        <dbReference type="Proteomes" id="UP001161137"/>
    </source>
</evidence>
<evidence type="ECO:0000313" key="1">
    <source>
        <dbReference type="EMBL" id="MDH0704323.1"/>
    </source>
</evidence>
<proteinExistence type="predicted"/>
<dbReference type="Proteomes" id="UP001161137">
    <property type="component" value="Unassembled WGS sequence"/>
</dbReference>
<name>A0AA42IRU1_9GAMM</name>
<dbReference type="RefSeq" id="WP_279837800.1">
    <property type="nucleotide sequence ID" value="NZ_JAOCDH010000038.1"/>
</dbReference>
<dbReference type="InterPro" id="IPR036691">
    <property type="entry name" value="Endo/exonu/phosph_ase_sf"/>
</dbReference>
<dbReference type="EMBL" id="JAOCDH010000038">
    <property type="protein sequence ID" value="MDH0704323.1"/>
    <property type="molecule type" value="Genomic_DNA"/>
</dbReference>
<dbReference type="AlphaFoldDB" id="A0AA42IRU1"/>
<gene>
    <name evidence="1" type="ORF">N5D41_22860</name>
</gene>
<accession>A0AA42IRU1</accession>
<dbReference type="SUPFAM" id="SSF56219">
    <property type="entry name" value="DNase I-like"/>
    <property type="match status" value="1"/>
</dbReference>
<evidence type="ECO:0008006" key="3">
    <source>
        <dbReference type="Google" id="ProtNLM"/>
    </source>
</evidence>